<dbReference type="SUPFAM" id="SSF50129">
    <property type="entry name" value="GroES-like"/>
    <property type="match status" value="1"/>
</dbReference>
<evidence type="ECO:0000256" key="5">
    <source>
        <dbReference type="RuleBase" id="RU361277"/>
    </source>
</evidence>
<evidence type="ECO:0000256" key="2">
    <source>
        <dbReference type="ARBA" id="ARBA00022723"/>
    </source>
</evidence>
<gene>
    <name evidence="7" type="ORF">DFH08DRAFT_804270</name>
</gene>
<dbReference type="Pfam" id="PF00107">
    <property type="entry name" value="ADH_zinc_N"/>
    <property type="match status" value="1"/>
</dbReference>
<dbReference type="SUPFAM" id="SSF51735">
    <property type="entry name" value="NAD(P)-binding Rossmann-fold domains"/>
    <property type="match status" value="1"/>
</dbReference>
<accession>A0AAD7ABK2</accession>
<feature type="domain" description="Enoyl reductase (ER)" evidence="6">
    <location>
        <begin position="15"/>
        <end position="331"/>
    </location>
</feature>
<dbReference type="Proteomes" id="UP001218218">
    <property type="component" value="Unassembled WGS sequence"/>
</dbReference>
<evidence type="ECO:0000259" key="6">
    <source>
        <dbReference type="SMART" id="SM00829"/>
    </source>
</evidence>
<dbReference type="InterPro" id="IPR011032">
    <property type="entry name" value="GroES-like_sf"/>
</dbReference>
<comment type="cofactor">
    <cofactor evidence="1 5">
        <name>Zn(2+)</name>
        <dbReference type="ChEBI" id="CHEBI:29105"/>
    </cofactor>
</comment>
<dbReference type="Pfam" id="PF08240">
    <property type="entry name" value="ADH_N"/>
    <property type="match status" value="1"/>
</dbReference>
<dbReference type="InterPro" id="IPR047109">
    <property type="entry name" value="CAD-like"/>
</dbReference>
<keyword evidence="4" id="KW-0560">Oxidoreductase</keyword>
<sequence>MTIEFTVFKGSANDGILQSKTYRDGPTSTQVLVKITHSGICGSDEHFKHADMVLGHEGVGTVEQVGEKVSQFKVGDIVGWGLLHKACGHCEQCEVGHDQYCANVEHYGAHNLDQGSFGSHAIWDASFLFKVPESMAPEDAAPLMCGGATVYNIIASYNIRPTDRVGVVGIGGLGHLAIQFLAKMGASVIVFSSTESKRDEAMRLGATEFYATKGVESFNMGAKLDHLLITTAALPEWNLFMPVMKPRGKIYPLSMPSGSGMINLPFAPMFFGGLTVQASLVAARSVQRNMLDFAARHEIKPIIERFPLTKAGVEEGMEKLRAGKMRYRGVLVMEE</sequence>
<organism evidence="7 8">
    <name type="scientific">Mycena albidolilacea</name>
    <dbReference type="NCBI Taxonomy" id="1033008"/>
    <lineage>
        <taxon>Eukaryota</taxon>
        <taxon>Fungi</taxon>
        <taxon>Dikarya</taxon>
        <taxon>Basidiomycota</taxon>
        <taxon>Agaricomycotina</taxon>
        <taxon>Agaricomycetes</taxon>
        <taxon>Agaricomycetidae</taxon>
        <taxon>Agaricales</taxon>
        <taxon>Marasmiineae</taxon>
        <taxon>Mycenaceae</taxon>
        <taxon>Mycena</taxon>
    </lineage>
</organism>
<dbReference type="FunFam" id="3.40.50.720:FF:000022">
    <property type="entry name" value="Cinnamyl alcohol dehydrogenase"/>
    <property type="match status" value="1"/>
</dbReference>
<comment type="caution">
    <text evidence="7">The sequence shown here is derived from an EMBL/GenBank/DDBJ whole genome shotgun (WGS) entry which is preliminary data.</text>
</comment>
<proteinExistence type="inferred from homology"/>
<evidence type="ECO:0000313" key="7">
    <source>
        <dbReference type="EMBL" id="KAJ7354347.1"/>
    </source>
</evidence>
<dbReference type="GO" id="GO:0008270">
    <property type="term" value="F:zinc ion binding"/>
    <property type="evidence" value="ECO:0007669"/>
    <property type="project" value="InterPro"/>
</dbReference>
<evidence type="ECO:0000256" key="3">
    <source>
        <dbReference type="ARBA" id="ARBA00022833"/>
    </source>
</evidence>
<dbReference type="SMART" id="SM00829">
    <property type="entry name" value="PKS_ER"/>
    <property type="match status" value="1"/>
</dbReference>
<dbReference type="GO" id="GO:0016616">
    <property type="term" value="F:oxidoreductase activity, acting on the CH-OH group of donors, NAD or NADP as acceptor"/>
    <property type="evidence" value="ECO:0007669"/>
    <property type="project" value="InterPro"/>
</dbReference>
<dbReference type="PANTHER" id="PTHR42683">
    <property type="entry name" value="ALDEHYDE REDUCTASE"/>
    <property type="match status" value="1"/>
</dbReference>
<evidence type="ECO:0000313" key="8">
    <source>
        <dbReference type="Proteomes" id="UP001218218"/>
    </source>
</evidence>
<evidence type="ECO:0000256" key="4">
    <source>
        <dbReference type="ARBA" id="ARBA00023002"/>
    </source>
</evidence>
<dbReference type="Gene3D" id="3.40.50.720">
    <property type="entry name" value="NAD(P)-binding Rossmann-like Domain"/>
    <property type="match status" value="1"/>
</dbReference>
<reference evidence="7" key="1">
    <citation type="submission" date="2023-03" db="EMBL/GenBank/DDBJ databases">
        <title>Massive genome expansion in bonnet fungi (Mycena s.s.) driven by repeated elements and novel gene families across ecological guilds.</title>
        <authorList>
            <consortium name="Lawrence Berkeley National Laboratory"/>
            <person name="Harder C.B."/>
            <person name="Miyauchi S."/>
            <person name="Viragh M."/>
            <person name="Kuo A."/>
            <person name="Thoen E."/>
            <person name="Andreopoulos B."/>
            <person name="Lu D."/>
            <person name="Skrede I."/>
            <person name="Drula E."/>
            <person name="Henrissat B."/>
            <person name="Morin E."/>
            <person name="Kohler A."/>
            <person name="Barry K."/>
            <person name="LaButti K."/>
            <person name="Morin E."/>
            <person name="Salamov A."/>
            <person name="Lipzen A."/>
            <person name="Mereny Z."/>
            <person name="Hegedus B."/>
            <person name="Baldrian P."/>
            <person name="Stursova M."/>
            <person name="Weitz H."/>
            <person name="Taylor A."/>
            <person name="Grigoriev I.V."/>
            <person name="Nagy L.G."/>
            <person name="Martin F."/>
            <person name="Kauserud H."/>
        </authorList>
    </citation>
    <scope>NUCLEOTIDE SEQUENCE</scope>
    <source>
        <strain evidence="7">CBHHK002</strain>
    </source>
</reference>
<dbReference type="InterPro" id="IPR013149">
    <property type="entry name" value="ADH-like_C"/>
</dbReference>
<dbReference type="InterPro" id="IPR002328">
    <property type="entry name" value="ADH_Zn_CS"/>
</dbReference>
<dbReference type="InterPro" id="IPR029752">
    <property type="entry name" value="D-isomer_DH_CS1"/>
</dbReference>
<evidence type="ECO:0000256" key="1">
    <source>
        <dbReference type="ARBA" id="ARBA00001947"/>
    </source>
</evidence>
<comment type="similarity">
    <text evidence="5">Belongs to the zinc-containing alcohol dehydrogenase family.</text>
</comment>
<dbReference type="AlphaFoldDB" id="A0AAD7ABK2"/>
<dbReference type="PROSITE" id="PS00059">
    <property type="entry name" value="ADH_ZINC"/>
    <property type="match status" value="1"/>
</dbReference>
<dbReference type="Gene3D" id="3.90.180.10">
    <property type="entry name" value="Medium-chain alcohol dehydrogenases, catalytic domain"/>
    <property type="match status" value="1"/>
</dbReference>
<dbReference type="CDD" id="cd05283">
    <property type="entry name" value="CAD1"/>
    <property type="match status" value="1"/>
</dbReference>
<dbReference type="InterPro" id="IPR013154">
    <property type="entry name" value="ADH-like_N"/>
</dbReference>
<keyword evidence="3 5" id="KW-0862">Zinc</keyword>
<dbReference type="InterPro" id="IPR020843">
    <property type="entry name" value="ER"/>
</dbReference>
<keyword evidence="2 5" id="KW-0479">Metal-binding</keyword>
<keyword evidence="8" id="KW-1185">Reference proteome</keyword>
<dbReference type="PROSITE" id="PS00065">
    <property type="entry name" value="D_2_HYDROXYACID_DH_1"/>
    <property type="match status" value="1"/>
</dbReference>
<protein>
    <submittedName>
        <fullName evidence="7">NADP-dependent alcohol dehydrogenase C 2</fullName>
    </submittedName>
</protein>
<dbReference type="EMBL" id="JARIHO010000010">
    <property type="protein sequence ID" value="KAJ7354347.1"/>
    <property type="molecule type" value="Genomic_DNA"/>
</dbReference>
<name>A0AAD7ABK2_9AGAR</name>
<dbReference type="InterPro" id="IPR036291">
    <property type="entry name" value="NAD(P)-bd_dom_sf"/>
</dbReference>